<evidence type="ECO:0000256" key="3">
    <source>
        <dbReference type="ARBA" id="ARBA00023004"/>
    </source>
</evidence>
<dbReference type="Proteomes" id="UP000430975">
    <property type="component" value="Unassembled WGS sequence"/>
</dbReference>
<evidence type="ECO:0000259" key="5">
    <source>
        <dbReference type="Pfam" id="PF00149"/>
    </source>
</evidence>
<protein>
    <recommendedName>
        <fullName evidence="5">Calcineurin-like phosphoesterase domain-containing protein</fullName>
    </recommendedName>
</protein>
<proteinExistence type="inferred from homology"/>
<dbReference type="GO" id="GO:0016787">
    <property type="term" value="F:hydrolase activity"/>
    <property type="evidence" value="ECO:0007669"/>
    <property type="project" value="UniProtKB-KW"/>
</dbReference>
<keyword evidence="3" id="KW-0408">Iron</keyword>
<dbReference type="PANTHER" id="PTHR42988">
    <property type="entry name" value="PHOSPHOHYDROLASE"/>
    <property type="match status" value="1"/>
</dbReference>
<evidence type="ECO:0000256" key="4">
    <source>
        <dbReference type="ARBA" id="ARBA00025742"/>
    </source>
</evidence>
<keyword evidence="2" id="KW-0378">Hydrolase</keyword>
<dbReference type="InterPro" id="IPR004843">
    <property type="entry name" value="Calcineurin-like_PHP"/>
</dbReference>
<reference evidence="6 7" key="1">
    <citation type="submission" date="2019-11" db="EMBL/GenBank/DDBJ databases">
        <title>Characterisation of Fundicoccus ignavus gen. nov. sp. nov., a novel genus of the family Aerococcaceae isolated from bulk tank milk.</title>
        <authorList>
            <person name="Siebert A."/>
            <person name="Huptas C."/>
            <person name="Wenning M."/>
            <person name="Scherer S."/>
            <person name="Doll E.V."/>
        </authorList>
    </citation>
    <scope>NUCLEOTIDE SEQUENCE [LARGE SCALE GENOMIC DNA]</scope>
    <source>
        <strain evidence="6 7">WS4759</strain>
    </source>
</reference>
<name>A0A6I2GD46_9LACT</name>
<evidence type="ECO:0000313" key="7">
    <source>
        <dbReference type="Proteomes" id="UP000430975"/>
    </source>
</evidence>
<evidence type="ECO:0000256" key="1">
    <source>
        <dbReference type="ARBA" id="ARBA00022723"/>
    </source>
</evidence>
<keyword evidence="7" id="KW-1185">Reference proteome</keyword>
<dbReference type="InterPro" id="IPR050884">
    <property type="entry name" value="CNP_phosphodiesterase-III"/>
</dbReference>
<evidence type="ECO:0000256" key="2">
    <source>
        <dbReference type="ARBA" id="ARBA00022801"/>
    </source>
</evidence>
<dbReference type="EMBL" id="WJQS01000001">
    <property type="protein sequence ID" value="MRI84534.1"/>
    <property type="molecule type" value="Genomic_DNA"/>
</dbReference>
<comment type="similarity">
    <text evidence="4">Belongs to the cyclic nucleotide phosphodiesterase class-III family.</text>
</comment>
<keyword evidence="1" id="KW-0479">Metal-binding</keyword>
<sequence>MNPCVSGMIMVMEVELMLKKVNKLKNLKVSDQTKGLQMIAQVLSIMSLALALVCPHQSVHAQSEIEFGMDQADVVDIWLITDIHYMAPSLTDGGQRFEIFQKQAAGMDYEYDPDRMEALIKQIETAQMEGEQPQALIVAGDLTSNGEYQAMLDLAEYFGRIEALGTEVFVIPGNHDIHNGWAVRFEGKKTIKVQQTSPADFAEIFADFGYGEAVARDPESLSYLAQVTDDWQLLMLDTNIYSETKGQGQSESQGRVKEETIAWAETMVKQAQVLPIMHHGALSHFRGEVQEVQNDNELDAFQQFLVRHRIPLTLAGHLHTQHITSLQTPDFTLNEVITTSFSIYPGKIGRVQLSNNSANYQQIDLDMRAYFQAGAYDQYMTHLAGLHENSTHLIIFDTLYNDDELRPHTEEISEVFEALNLSFFKGSISEDWAQLEVALSGIDDHIADSDYRFFNDYLDLILSTKDYSQTELGVGW</sequence>
<dbReference type="PANTHER" id="PTHR42988:SF2">
    <property type="entry name" value="CYCLIC NUCLEOTIDE PHOSPHODIESTERASE CBUA0032-RELATED"/>
    <property type="match status" value="1"/>
</dbReference>
<comment type="caution">
    <text evidence="6">The sequence shown here is derived from an EMBL/GenBank/DDBJ whole genome shotgun (WGS) entry which is preliminary data.</text>
</comment>
<organism evidence="6 7">
    <name type="scientific">Fundicoccus ignavus</name>
    <dbReference type="NCBI Taxonomy" id="2664442"/>
    <lineage>
        <taxon>Bacteria</taxon>
        <taxon>Bacillati</taxon>
        <taxon>Bacillota</taxon>
        <taxon>Bacilli</taxon>
        <taxon>Lactobacillales</taxon>
        <taxon>Aerococcaceae</taxon>
        <taxon>Fundicoccus</taxon>
    </lineage>
</organism>
<dbReference type="GO" id="GO:0046872">
    <property type="term" value="F:metal ion binding"/>
    <property type="evidence" value="ECO:0007669"/>
    <property type="project" value="UniProtKB-KW"/>
</dbReference>
<feature type="domain" description="Calcineurin-like phosphoesterase" evidence="5">
    <location>
        <begin position="77"/>
        <end position="320"/>
    </location>
</feature>
<gene>
    <name evidence="6" type="ORF">GIY09_01305</name>
</gene>
<accession>A0A6I2GD46</accession>
<dbReference type="InterPro" id="IPR029052">
    <property type="entry name" value="Metallo-depent_PP-like"/>
</dbReference>
<dbReference type="Pfam" id="PF00149">
    <property type="entry name" value="Metallophos"/>
    <property type="match status" value="1"/>
</dbReference>
<dbReference type="Gene3D" id="3.60.21.10">
    <property type="match status" value="1"/>
</dbReference>
<dbReference type="AlphaFoldDB" id="A0A6I2GD46"/>
<evidence type="ECO:0000313" key="6">
    <source>
        <dbReference type="EMBL" id="MRI84534.1"/>
    </source>
</evidence>
<dbReference type="SUPFAM" id="SSF56300">
    <property type="entry name" value="Metallo-dependent phosphatases"/>
    <property type="match status" value="1"/>
</dbReference>